<proteinExistence type="predicted"/>
<organism evidence="1 2">
    <name type="scientific">Strongyloides venezuelensis</name>
    <name type="common">Threadworm</name>
    <dbReference type="NCBI Taxonomy" id="75913"/>
    <lineage>
        <taxon>Eukaryota</taxon>
        <taxon>Metazoa</taxon>
        <taxon>Ecdysozoa</taxon>
        <taxon>Nematoda</taxon>
        <taxon>Chromadorea</taxon>
        <taxon>Rhabditida</taxon>
        <taxon>Tylenchina</taxon>
        <taxon>Panagrolaimomorpha</taxon>
        <taxon>Strongyloidoidea</taxon>
        <taxon>Strongyloididae</taxon>
        <taxon>Strongyloides</taxon>
    </lineage>
</organism>
<evidence type="ECO:0000313" key="1">
    <source>
        <dbReference type="Proteomes" id="UP000035680"/>
    </source>
</evidence>
<reference evidence="1" key="1">
    <citation type="submission" date="2014-07" db="EMBL/GenBank/DDBJ databases">
        <authorList>
            <person name="Martin A.A"/>
            <person name="De Silva N."/>
        </authorList>
    </citation>
    <scope>NUCLEOTIDE SEQUENCE</scope>
</reference>
<evidence type="ECO:0000313" key="2">
    <source>
        <dbReference type="WBParaSite" id="SVE_1120900.1"/>
    </source>
</evidence>
<keyword evidence="1" id="KW-1185">Reference proteome</keyword>
<protein>
    <submittedName>
        <fullName evidence="2">Phage protein</fullName>
    </submittedName>
</protein>
<sequence length="121" mass="14249">MIGETFDDQFKCLMNKFSKFEIPRLRQVTINSNGTFFIDMQMKLQKPFTYLYQTVCLCMNQTALVKKNRETIEIAVKNFCREMNGETLLPKVRDSDIIIVEQVDKLTPKEIQIIDAFERNL</sequence>
<dbReference type="AlphaFoldDB" id="A0A0K0FPR5"/>
<reference evidence="2" key="2">
    <citation type="submission" date="2015-08" db="UniProtKB">
        <authorList>
            <consortium name="WormBaseParasite"/>
        </authorList>
    </citation>
    <scope>IDENTIFICATION</scope>
</reference>
<dbReference type="Proteomes" id="UP000035680">
    <property type="component" value="Unassembled WGS sequence"/>
</dbReference>
<accession>A0A0K0FPR5</accession>
<name>A0A0K0FPR5_STRVS</name>
<dbReference type="WBParaSite" id="SVE_1120900.1">
    <property type="protein sequence ID" value="SVE_1120900.1"/>
    <property type="gene ID" value="SVE_1120900"/>
</dbReference>